<organism evidence="1 2">
    <name type="scientific">Linum trigynum</name>
    <dbReference type="NCBI Taxonomy" id="586398"/>
    <lineage>
        <taxon>Eukaryota</taxon>
        <taxon>Viridiplantae</taxon>
        <taxon>Streptophyta</taxon>
        <taxon>Embryophyta</taxon>
        <taxon>Tracheophyta</taxon>
        <taxon>Spermatophyta</taxon>
        <taxon>Magnoliopsida</taxon>
        <taxon>eudicotyledons</taxon>
        <taxon>Gunneridae</taxon>
        <taxon>Pentapetalae</taxon>
        <taxon>rosids</taxon>
        <taxon>fabids</taxon>
        <taxon>Malpighiales</taxon>
        <taxon>Linaceae</taxon>
        <taxon>Linum</taxon>
    </lineage>
</organism>
<gene>
    <name evidence="1" type="ORF">LTRI10_LOCUS45242</name>
</gene>
<evidence type="ECO:0008006" key="3">
    <source>
        <dbReference type="Google" id="ProtNLM"/>
    </source>
</evidence>
<dbReference type="AlphaFoldDB" id="A0AAV2G497"/>
<protein>
    <recommendedName>
        <fullName evidence="3">Secreted protein</fullName>
    </recommendedName>
</protein>
<sequence>MVFSRQPTLPTALLFQLAAPIASSDFGHRSLSTRHSTSFARIFEFLSIHFASSTFAKGAMQSKSRF</sequence>
<dbReference type="EMBL" id="OZ034821">
    <property type="protein sequence ID" value="CAL1405456.1"/>
    <property type="molecule type" value="Genomic_DNA"/>
</dbReference>
<reference evidence="1 2" key="1">
    <citation type="submission" date="2024-04" db="EMBL/GenBank/DDBJ databases">
        <authorList>
            <person name="Fracassetti M."/>
        </authorList>
    </citation>
    <scope>NUCLEOTIDE SEQUENCE [LARGE SCALE GENOMIC DNA]</scope>
</reference>
<evidence type="ECO:0000313" key="1">
    <source>
        <dbReference type="EMBL" id="CAL1405456.1"/>
    </source>
</evidence>
<dbReference type="Proteomes" id="UP001497516">
    <property type="component" value="Chromosome 8"/>
</dbReference>
<proteinExistence type="predicted"/>
<evidence type="ECO:0000313" key="2">
    <source>
        <dbReference type="Proteomes" id="UP001497516"/>
    </source>
</evidence>
<name>A0AAV2G497_9ROSI</name>
<keyword evidence="2" id="KW-1185">Reference proteome</keyword>
<accession>A0AAV2G497</accession>